<sequence>MVAVIYDPASGEILYTVQGSLENINADNAPFVEVAEFRLDYGKDFKVVDGVLVAKEPSQ</sequence>
<gene>
    <name evidence="1" type="ORF">PQ457_07905</name>
</gene>
<proteinExistence type="predicted"/>
<dbReference type="EMBL" id="CP117417">
    <property type="protein sequence ID" value="WCT78869.1"/>
    <property type="molecule type" value="Genomic_DNA"/>
</dbReference>
<evidence type="ECO:0008006" key="3">
    <source>
        <dbReference type="Google" id="ProtNLM"/>
    </source>
</evidence>
<protein>
    <recommendedName>
        <fullName evidence="3">DUF2283 domain-containing protein</fullName>
    </recommendedName>
</protein>
<name>A0ABY7U3E2_9SPHN</name>
<evidence type="ECO:0000313" key="2">
    <source>
        <dbReference type="Proteomes" id="UP001218231"/>
    </source>
</evidence>
<dbReference type="RefSeq" id="WP_273619169.1">
    <property type="nucleotide sequence ID" value="NZ_CP117417.1"/>
</dbReference>
<accession>A0ABY7U3E2</accession>
<dbReference type="Proteomes" id="UP001218231">
    <property type="component" value="Chromosome"/>
</dbReference>
<keyword evidence="2" id="KW-1185">Reference proteome</keyword>
<evidence type="ECO:0000313" key="1">
    <source>
        <dbReference type="EMBL" id="WCT78869.1"/>
    </source>
</evidence>
<reference evidence="1 2" key="1">
    <citation type="submission" date="2023-02" db="EMBL/GenBank/DDBJ databases">
        <title>Genome sequence of Novosphingobium humi KACC 19094.</title>
        <authorList>
            <person name="Kim S."/>
            <person name="Heo J."/>
            <person name="Kwon S.-W."/>
        </authorList>
    </citation>
    <scope>NUCLEOTIDE SEQUENCE [LARGE SCALE GENOMIC DNA]</scope>
    <source>
        <strain evidence="1 2">KACC 19094</strain>
    </source>
</reference>
<organism evidence="1 2">
    <name type="scientific">Novosphingobium humi</name>
    <dbReference type="NCBI Taxonomy" id="2282397"/>
    <lineage>
        <taxon>Bacteria</taxon>
        <taxon>Pseudomonadati</taxon>
        <taxon>Pseudomonadota</taxon>
        <taxon>Alphaproteobacteria</taxon>
        <taxon>Sphingomonadales</taxon>
        <taxon>Sphingomonadaceae</taxon>
        <taxon>Novosphingobium</taxon>
    </lineage>
</organism>